<feature type="region of interest" description="Disordered" evidence="1">
    <location>
        <begin position="13"/>
        <end position="39"/>
    </location>
</feature>
<evidence type="ECO:0000313" key="2">
    <source>
        <dbReference type="EMBL" id="TGO66491.1"/>
    </source>
</evidence>
<sequence length="87" mass="10170">MERWMAITRNKFRSKGQRVKGSNRQTVKTTTQEQEEPLARARGRAFTLTSIAKQTKRQDSFHYLYLKFTSPGATTMVEWWNGGIMKI</sequence>
<evidence type="ECO:0000256" key="1">
    <source>
        <dbReference type="SAM" id="MobiDB-lite"/>
    </source>
</evidence>
<dbReference type="EMBL" id="PQXJ01000060">
    <property type="protein sequence ID" value="TGO66491.1"/>
    <property type="molecule type" value="Genomic_DNA"/>
</dbReference>
<proteinExistence type="predicted"/>
<dbReference type="Proteomes" id="UP000297452">
    <property type="component" value="Unassembled WGS sequence"/>
</dbReference>
<reference evidence="2 3" key="1">
    <citation type="submission" date="2017-12" db="EMBL/GenBank/DDBJ databases">
        <title>Comparative genomics of Botrytis spp.</title>
        <authorList>
            <person name="Valero-Jimenez C.A."/>
            <person name="Tapia P."/>
            <person name="Veloso J."/>
            <person name="Silva-Moreno E."/>
            <person name="Staats M."/>
            <person name="Valdes J.H."/>
            <person name="Van Kan J.A.L."/>
        </authorList>
    </citation>
    <scope>NUCLEOTIDE SEQUENCE [LARGE SCALE GENOMIC DNA]</scope>
    <source>
        <strain evidence="2 3">MUCL2120</strain>
    </source>
</reference>
<dbReference type="AlphaFoldDB" id="A0A4Z1IYJ5"/>
<keyword evidence="3" id="KW-1185">Reference proteome</keyword>
<organism evidence="2 3">
    <name type="scientific">Botryotinia narcissicola</name>
    <dbReference type="NCBI Taxonomy" id="278944"/>
    <lineage>
        <taxon>Eukaryota</taxon>
        <taxon>Fungi</taxon>
        <taxon>Dikarya</taxon>
        <taxon>Ascomycota</taxon>
        <taxon>Pezizomycotina</taxon>
        <taxon>Leotiomycetes</taxon>
        <taxon>Helotiales</taxon>
        <taxon>Sclerotiniaceae</taxon>
        <taxon>Botryotinia</taxon>
    </lineage>
</organism>
<accession>A0A4Z1IYJ5</accession>
<evidence type="ECO:0000313" key="3">
    <source>
        <dbReference type="Proteomes" id="UP000297452"/>
    </source>
</evidence>
<gene>
    <name evidence="2" type="ORF">BOTNAR_0060g00310</name>
</gene>
<name>A0A4Z1IYJ5_9HELO</name>
<protein>
    <submittedName>
        <fullName evidence="2">Uncharacterized protein</fullName>
    </submittedName>
</protein>
<comment type="caution">
    <text evidence="2">The sequence shown here is derived from an EMBL/GenBank/DDBJ whole genome shotgun (WGS) entry which is preliminary data.</text>
</comment>